<accession>A0A136Q1B1</accession>
<organism evidence="1 2">
    <name type="scientific">Christensenella minuta</name>
    <dbReference type="NCBI Taxonomy" id="626937"/>
    <lineage>
        <taxon>Bacteria</taxon>
        <taxon>Bacillati</taxon>
        <taxon>Bacillota</taxon>
        <taxon>Clostridia</taxon>
        <taxon>Christensenellales</taxon>
        <taxon>Christensenellaceae</taxon>
        <taxon>Christensenella</taxon>
    </lineage>
</organism>
<dbReference type="AlphaFoldDB" id="A0A136Q1B1"/>
<protein>
    <submittedName>
        <fullName evidence="1">Uncharacterized protein</fullName>
    </submittedName>
</protein>
<name>A0A136Q1B1_9FIRM</name>
<dbReference type="EMBL" id="LSZW01000064">
    <property type="protein sequence ID" value="KXK64455.1"/>
    <property type="molecule type" value="Genomic_DNA"/>
</dbReference>
<evidence type="ECO:0000313" key="2">
    <source>
        <dbReference type="Proteomes" id="UP000070366"/>
    </source>
</evidence>
<sequence length="82" mass="9488">MYRLIPPFVTLFSYFPRKTERKKASLRAEPQAVPVKYYRCYIKKPTALTPDVKGGGYNGSIGFGYRKKEAASCLKLFSRRKF</sequence>
<gene>
    <name evidence="1" type="ORF">HMPREF3293_02534</name>
</gene>
<dbReference type="STRING" id="626937.HMPREF3293_02534"/>
<evidence type="ECO:0000313" key="1">
    <source>
        <dbReference type="EMBL" id="KXK64455.1"/>
    </source>
</evidence>
<proteinExistence type="predicted"/>
<comment type="caution">
    <text evidence="1">The sequence shown here is derived from an EMBL/GenBank/DDBJ whole genome shotgun (WGS) entry which is preliminary data.</text>
</comment>
<keyword evidence="2" id="KW-1185">Reference proteome</keyword>
<reference evidence="1 2" key="1">
    <citation type="submission" date="2016-02" db="EMBL/GenBank/DDBJ databases">
        <authorList>
            <person name="Wen L."/>
            <person name="He K."/>
            <person name="Yang H."/>
        </authorList>
    </citation>
    <scope>NUCLEOTIDE SEQUENCE [LARGE SCALE GENOMIC DNA]</scope>
    <source>
        <strain evidence="1 2">DSM 22607</strain>
    </source>
</reference>
<dbReference type="Proteomes" id="UP000070366">
    <property type="component" value="Unassembled WGS sequence"/>
</dbReference>